<gene>
    <name evidence="2" type="ORF">NITHO_310005</name>
</gene>
<name>I4EHF0_9BACT</name>
<comment type="caution">
    <text evidence="2">The sequence shown here is derived from an EMBL/GenBank/DDBJ whole genome shotgun (WGS) entry which is preliminary data.</text>
</comment>
<sequence length="116" mass="12805">MGLERLGMERLGRRLRLGLGRLRLVKPTPTARDPAPRHPLGFSSGCRALVRPRQMPETRLDEPIAGTNPTNVTDGFIDQAPGDGRSRPSGHIRSAFLERLKKVAKSSSIRTRVRTG</sequence>
<evidence type="ECO:0000256" key="1">
    <source>
        <dbReference type="SAM" id="MobiDB-lite"/>
    </source>
</evidence>
<organism evidence="2 3">
    <name type="scientific">Nitrolancea hollandica Lb</name>
    <dbReference type="NCBI Taxonomy" id="1129897"/>
    <lineage>
        <taxon>Bacteria</taxon>
        <taxon>Pseudomonadati</taxon>
        <taxon>Thermomicrobiota</taxon>
        <taxon>Thermomicrobia</taxon>
        <taxon>Sphaerobacterales</taxon>
        <taxon>Sphaerobacterineae</taxon>
        <taxon>Sphaerobacteraceae</taxon>
        <taxon>Nitrolancea</taxon>
    </lineage>
</organism>
<keyword evidence="3" id="KW-1185">Reference proteome</keyword>
<reference evidence="2" key="2">
    <citation type="submission" date="2012-02" db="EMBL/GenBank/DDBJ databases">
        <authorList>
            <person name="MicroScope M."/>
        </authorList>
    </citation>
    <scope>NUCLEOTIDE SEQUENCE</scope>
    <source>
        <strain evidence="2">Lb</strain>
    </source>
</reference>
<evidence type="ECO:0000313" key="2">
    <source>
        <dbReference type="EMBL" id="CCF84112.1"/>
    </source>
</evidence>
<protein>
    <submittedName>
        <fullName evidence="2">Uncharacterized protein</fullName>
    </submittedName>
</protein>
<accession>I4EHF0</accession>
<proteinExistence type="predicted"/>
<reference evidence="2" key="3">
    <citation type="journal article" date="2014" name="Int. J. Syst. Evol. Microbiol.">
        <title>Nitrolancea hollandica gen. nov., sp. nov., a chemolithoautotrophic nitrite-oxidizing bacterium from a bioreactor belonging to the phylum Chloroflexi.</title>
        <authorList>
            <person name="Sorokin D.Y."/>
            <person name="Vejmelkova D."/>
            <person name="Luecker S."/>
            <person name="Streshinskaya G.M."/>
            <person name="Rijpstra I."/>
            <person name="Sinninghe Damst. J."/>
            <person name="Kleerebezem R."/>
            <person name="Van Loosdrecht M."/>
            <person name="Muyzer G."/>
            <person name="Daims H."/>
        </authorList>
    </citation>
    <scope>NUCLEOTIDE SEQUENCE</scope>
    <source>
        <strain evidence="2">Lb</strain>
    </source>
</reference>
<reference evidence="2" key="1">
    <citation type="journal article" date="2012" name="ISME J.">
        <title>Nitrification expanded: discovery, physiology and genomics of a nitrite-oxidizing bacterium from the phylum Chloroflexi.</title>
        <authorList>
            <person name="Sorokin D.Y."/>
            <person name="Lucker S."/>
            <person name="Vejmelkova D."/>
            <person name="Kostrikina N.A."/>
            <person name="Kleerebezem R."/>
            <person name="Rijpstra W.I."/>
            <person name="Damste J.S."/>
            <person name="Le Paslier D."/>
            <person name="Muyzer G."/>
            <person name="Wagner M."/>
            <person name="van Loosdrecht M.C."/>
            <person name="Daims H."/>
        </authorList>
    </citation>
    <scope>NUCLEOTIDE SEQUENCE [LARGE SCALE GENOMIC DNA]</scope>
    <source>
        <strain evidence="2">Lb</strain>
    </source>
</reference>
<evidence type="ECO:0000313" key="3">
    <source>
        <dbReference type="Proteomes" id="UP000004221"/>
    </source>
</evidence>
<feature type="region of interest" description="Disordered" evidence="1">
    <location>
        <begin position="56"/>
        <end position="90"/>
    </location>
</feature>
<dbReference type="EMBL" id="CAGS01000235">
    <property type="protein sequence ID" value="CCF84112.1"/>
    <property type="molecule type" value="Genomic_DNA"/>
</dbReference>
<dbReference type="Proteomes" id="UP000004221">
    <property type="component" value="Unassembled WGS sequence"/>
</dbReference>
<dbReference type="AlphaFoldDB" id="I4EHF0"/>